<keyword evidence="1" id="KW-0472">Membrane</keyword>
<dbReference type="AlphaFoldDB" id="A0A7C4F9R1"/>
<evidence type="ECO:0008006" key="3">
    <source>
        <dbReference type="Google" id="ProtNLM"/>
    </source>
</evidence>
<evidence type="ECO:0000313" key="2">
    <source>
        <dbReference type="EMBL" id="HGI43440.1"/>
    </source>
</evidence>
<dbReference type="EMBL" id="DTFI01000084">
    <property type="protein sequence ID" value="HGI43440.1"/>
    <property type="molecule type" value="Genomic_DNA"/>
</dbReference>
<protein>
    <recommendedName>
        <fullName evidence="3">DUF4352 domain-containing protein</fullName>
    </recommendedName>
</protein>
<keyword evidence="1" id="KW-0812">Transmembrane</keyword>
<name>A0A7C4F9R1_THEPE</name>
<evidence type="ECO:0000256" key="1">
    <source>
        <dbReference type="SAM" id="Phobius"/>
    </source>
</evidence>
<keyword evidence="1" id="KW-1133">Transmembrane helix</keyword>
<organism evidence="2">
    <name type="scientific">Thermofilum pendens</name>
    <dbReference type="NCBI Taxonomy" id="2269"/>
    <lineage>
        <taxon>Archaea</taxon>
        <taxon>Thermoproteota</taxon>
        <taxon>Thermoprotei</taxon>
        <taxon>Thermofilales</taxon>
        <taxon>Thermofilaceae</taxon>
        <taxon>Thermofilum</taxon>
    </lineage>
</organism>
<proteinExistence type="predicted"/>
<sequence length="148" mass="16141">MEARSGVSPVAAALLLIVIGVLAGVLLHFWLSGFQGQVAQGAENTGTLSTCLKIEGIEVAERTPDGVAYKIWLLNCGTSTLYLQYVYLLDSKGNAYHVYYSGYWPLPPGQPNYLWLWVPANQLRLGEKTTIKVVTTSGVEAIFTFTPT</sequence>
<comment type="caution">
    <text evidence="2">The sequence shown here is derived from an EMBL/GenBank/DDBJ whole genome shotgun (WGS) entry which is preliminary data.</text>
</comment>
<accession>A0A7C4F9R1</accession>
<reference evidence="2" key="1">
    <citation type="journal article" date="2020" name="mSystems">
        <title>Genome- and Community-Level Interaction Insights into Carbon Utilization and Element Cycling Functions of Hydrothermarchaeota in Hydrothermal Sediment.</title>
        <authorList>
            <person name="Zhou Z."/>
            <person name="Liu Y."/>
            <person name="Xu W."/>
            <person name="Pan J."/>
            <person name="Luo Z.H."/>
            <person name="Li M."/>
        </authorList>
    </citation>
    <scope>NUCLEOTIDE SEQUENCE [LARGE SCALE GENOMIC DNA]</scope>
    <source>
        <strain evidence="2">SpSt-735</strain>
    </source>
</reference>
<gene>
    <name evidence="2" type="ORF">ENV17_03530</name>
</gene>
<feature type="transmembrane region" description="Helical" evidence="1">
    <location>
        <begin position="12"/>
        <end position="31"/>
    </location>
</feature>